<protein>
    <recommendedName>
        <fullName evidence="2">DUF5678 domain-containing protein</fullName>
    </recommendedName>
</protein>
<organism evidence="1">
    <name type="scientific">marine sediment metagenome</name>
    <dbReference type="NCBI Taxonomy" id="412755"/>
    <lineage>
        <taxon>unclassified sequences</taxon>
        <taxon>metagenomes</taxon>
        <taxon>ecological metagenomes</taxon>
    </lineage>
</organism>
<evidence type="ECO:0000313" key="1">
    <source>
        <dbReference type="EMBL" id="GAF90278.1"/>
    </source>
</evidence>
<dbReference type="EMBL" id="BARS01019383">
    <property type="protein sequence ID" value="GAF90278.1"/>
    <property type="molecule type" value="Genomic_DNA"/>
</dbReference>
<reference evidence="1" key="1">
    <citation type="journal article" date="2014" name="Front. Microbiol.">
        <title>High frequency of phylogenetically diverse reductive dehalogenase-homologous genes in deep subseafloor sedimentary metagenomes.</title>
        <authorList>
            <person name="Kawai M."/>
            <person name="Futagami T."/>
            <person name="Toyoda A."/>
            <person name="Takaki Y."/>
            <person name="Nishi S."/>
            <person name="Hori S."/>
            <person name="Arai W."/>
            <person name="Tsubouchi T."/>
            <person name="Morono Y."/>
            <person name="Uchiyama I."/>
            <person name="Ito T."/>
            <person name="Fujiyama A."/>
            <person name="Inagaki F."/>
            <person name="Takami H."/>
        </authorList>
    </citation>
    <scope>NUCLEOTIDE SEQUENCE</scope>
    <source>
        <strain evidence="1">Expedition CK06-06</strain>
    </source>
</reference>
<dbReference type="AlphaFoldDB" id="X0T9T9"/>
<comment type="caution">
    <text evidence="1">The sequence shown here is derived from an EMBL/GenBank/DDBJ whole genome shotgun (WGS) entry which is preliminary data.</text>
</comment>
<gene>
    <name evidence="1" type="ORF">S01H1_31419</name>
</gene>
<name>X0T9T9_9ZZZZ</name>
<sequence length="99" mass="11525">MEIERKIVEEITIEEFAERHNLIMEIRDRGLKSEHPRYYASFKNSEIEGDGVLIGAYENGETEEEAIQGYAKRISEETLVINARKSDEQRIKVPILKET</sequence>
<evidence type="ECO:0008006" key="2">
    <source>
        <dbReference type="Google" id="ProtNLM"/>
    </source>
</evidence>
<proteinExistence type="predicted"/>
<accession>X0T9T9</accession>